<dbReference type="PANTHER" id="PTHR13220:SF11">
    <property type="entry name" value="TIMELESS-INTERACTING PROTEIN"/>
    <property type="match status" value="1"/>
</dbReference>
<dbReference type="GO" id="GO:0031297">
    <property type="term" value="P:replication fork processing"/>
    <property type="evidence" value="ECO:0007669"/>
    <property type="project" value="UniProtKB-UniRule"/>
</dbReference>
<dbReference type="OMA" id="WRDEVMG"/>
<evidence type="ECO:0000313" key="9">
    <source>
        <dbReference type="EMBL" id="SJL00468.1"/>
    </source>
</evidence>
<dbReference type="GO" id="GO:0003677">
    <property type="term" value="F:DNA binding"/>
    <property type="evidence" value="ECO:0007669"/>
    <property type="project" value="TreeGrafter"/>
</dbReference>
<feature type="compositionally biased region" description="Basic and acidic residues" evidence="7">
    <location>
        <begin position="104"/>
        <end position="122"/>
    </location>
</feature>
<evidence type="ECO:0000259" key="8">
    <source>
        <dbReference type="Pfam" id="PF07962"/>
    </source>
</evidence>
<evidence type="ECO:0000256" key="4">
    <source>
        <dbReference type="ARBA" id="ARBA00023242"/>
    </source>
</evidence>
<dbReference type="Pfam" id="PF07962">
    <property type="entry name" value="Swi3"/>
    <property type="match status" value="1"/>
</dbReference>
<evidence type="ECO:0000256" key="2">
    <source>
        <dbReference type="ARBA" id="ARBA00006075"/>
    </source>
</evidence>
<dbReference type="EMBL" id="FUEG01000002">
    <property type="protein sequence ID" value="SJL00468.1"/>
    <property type="molecule type" value="Genomic_DNA"/>
</dbReference>
<keyword evidence="5 6" id="KW-0131">Cell cycle</keyword>
<dbReference type="GO" id="GO:0006974">
    <property type="term" value="P:DNA damage response"/>
    <property type="evidence" value="ECO:0007669"/>
    <property type="project" value="UniProtKB-KW"/>
</dbReference>
<sequence>MADLFDSPVDELIPTTPPRNAAPLFYQGSEDGSPRKSPPVPDMYDDADEVNKIFNDADVFTLPEEKSFDVEATRRKIAEKYKNKPVPRTPMMPHEVLPSSSPPRDLEKGKEKDKDDKKEQKKEKKKIARLNEALLVGPSGFPQLIKDTKDFKIKGKGHEAPLWILQETDLNRLLQRYQYWTQRMFPKTQFTDTVQKIEKLCHSKVMHSHMTSWRDEVMGVKKPTAEDEDDEANGNESEVANYASSSPAPPTRPPSSPGVSSGPDEEDSLIREAERDAAERREEAAKISAMDEDEEFWGEDSEPSSVPDFEDEAWAAMDDVEAESSVHPALEKHINEDVEMEDVAKQKEAVSVEAEPLPAQDPDDLYV</sequence>
<comment type="function">
    <text evidence="6">Plays an important role in the control of DNA replication and the maintenance of replication fork stability.</text>
</comment>
<dbReference type="GO" id="GO:0000076">
    <property type="term" value="P:DNA replication checkpoint signaling"/>
    <property type="evidence" value="ECO:0007669"/>
    <property type="project" value="UniProtKB-UniRule"/>
</dbReference>
<dbReference type="GO" id="GO:0031298">
    <property type="term" value="C:replication fork protection complex"/>
    <property type="evidence" value="ECO:0007669"/>
    <property type="project" value="TreeGrafter"/>
</dbReference>
<keyword evidence="10" id="KW-1185">Reference proteome</keyword>
<evidence type="ECO:0000256" key="3">
    <source>
        <dbReference type="ARBA" id="ARBA00022763"/>
    </source>
</evidence>
<dbReference type="InterPro" id="IPR012923">
    <property type="entry name" value="Csm3"/>
</dbReference>
<reference evidence="10" key="1">
    <citation type="journal article" date="2017" name="Nat. Ecol. Evol.">
        <title>Genome expansion and lineage-specific genetic innovations in the forest pathogenic fungi Armillaria.</title>
        <authorList>
            <person name="Sipos G."/>
            <person name="Prasanna A.N."/>
            <person name="Walter M.C."/>
            <person name="O'Connor E."/>
            <person name="Balint B."/>
            <person name="Krizsan K."/>
            <person name="Kiss B."/>
            <person name="Hess J."/>
            <person name="Varga T."/>
            <person name="Slot J."/>
            <person name="Riley R."/>
            <person name="Boka B."/>
            <person name="Rigling D."/>
            <person name="Barry K."/>
            <person name="Lee J."/>
            <person name="Mihaltcheva S."/>
            <person name="LaButti K."/>
            <person name="Lipzen A."/>
            <person name="Waldron R."/>
            <person name="Moloney N.M."/>
            <person name="Sperisen C."/>
            <person name="Kredics L."/>
            <person name="Vagvoelgyi C."/>
            <person name="Patrignani A."/>
            <person name="Fitzpatrick D."/>
            <person name="Nagy I."/>
            <person name="Doyle S."/>
            <person name="Anderson J.B."/>
            <person name="Grigoriev I.V."/>
            <person name="Gueldener U."/>
            <person name="Muensterkoetter M."/>
            <person name="Nagy L.G."/>
        </authorList>
    </citation>
    <scope>NUCLEOTIDE SEQUENCE [LARGE SCALE GENOMIC DNA]</scope>
    <source>
        <strain evidence="10">C18/9</strain>
    </source>
</reference>
<accession>A0A284QVG2</accession>
<feature type="compositionally biased region" description="Basic and acidic residues" evidence="7">
    <location>
        <begin position="216"/>
        <end position="225"/>
    </location>
</feature>
<name>A0A284QVG2_ARMOS</name>
<feature type="region of interest" description="Disordered" evidence="7">
    <location>
        <begin position="1"/>
        <end position="46"/>
    </location>
</feature>
<keyword evidence="4 6" id="KW-0539">Nucleus</keyword>
<proteinExistence type="inferred from homology"/>
<evidence type="ECO:0000256" key="5">
    <source>
        <dbReference type="ARBA" id="ARBA00023306"/>
    </source>
</evidence>
<feature type="region of interest" description="Disordered" evidence="7">
    <location>
        <begin position="216"/>
        <end position="309"/>
    </location>
</feature>
<feature type="region of interest" description="Disordered" evidence="7">
    <location>
        <begin position="78"/>
        <end position="125"/>
    </location>
</feature>
<evidence type="ECO:0000256" key="6">
    <source>
        <dbReference type="RuleBase" id="RU366049"/>
    </source>
</evidence>
<protein>
    <recommendedName>
        <fullName evidence="6">Chromosome segregation in meiosis protein</fullName>
    </recommendedName>
</protein>
<dbReference type="AlphaFoldDB" id="A0A284QVG2"/>
<evidence type="ECO:0000313" key="10">
    <source>
        <dbReference type="Proteomes" id="UP000219338"/>
    </source>
</evidence>
<comment type="subcellular location">
    <subcellularLocation>
        <location evidence="1 6">Nucleus</location>
    </subcellularLocation>
</comment>
<keyword evidence="3 6" id="KW-0227">DNA damage</keyword>
<feature type="compositionally biased region" description="Pro residues" evidence="7">
    <location>
        <begin position="247"/>
        <end position="256"/>
    </location>
</feature>
<feature type="compositionally biased region" description="Basic and acidic residues" evidence="7">
    <location>
        <begin position="268"/>
        <end position="285"/>
    </location>
</feature>
<comment type="similarity">
    <text evidence="2 6">Belongs to the CSM3 family.</text>
</comment>
<dbReference type="PANTHER" id="PTHR13220">
    <property type="entry name" value="TIMELESS INTERACTING-RELATED"/>
    <property type="match status" value="1"/>
</dbReference>
<feature type="domain" description="Chromosome segregation in meiosis protein 3" evidence="8">
    <location>
        <begin position="130"/>
        <end position="217"/>
    </location>
</feature>
<dbReference type="STRING" id="47428.A0A284QVG2"/>
<evidence type="ECO:0000256" key="7">
    <source>
        <dbReference type="SAM" id="MobiDB-lite"/>
    </source>
</evidence>
<feature type="compositionally biased region" description="Acidic residues" evidence="7">
    <location>
        <begin position="290"/>
        <end position="309"/>
    </location>
</feature>
<organism evidence="9 10">
    <name type="scientific">Armillaria ostoyae</name>
    <name type="common">Armillaria root rot fungus</name>
    <dbReference type="NCBI Taxonomy" id="47428"/>
    <lineage>
        <taxon>Eukaryota</taxon>
        <taxon>Fungi</taxon>
        <taxon>Dikarya</taxon>
        <taxon>Basidiomycota</taxon>
        <taxon>Agaricomycotina</taxon>
        <taxon>Agaricomycetes</taxon>
        <taxon>Agaricomycetidae</taxon>
        <taxon>Agaricales</taxon>
        <taxon>Marasmiineae</taxon>
        <taxon>Physalacriaceae</taxon>
        <taxon>Armillaria</taxon>
    </lineage>
</organism>
<dbReference type="Proteomes" id="UP000219338">
    <property type="component" value="Unassembled WGS sequence"/>
</dbReference>
<dbReference type="OrthoDB" id="437078at2759"/>
<evidence type="ECO:0000256" key="1">
    <source>
        <dbReference type="ARBA" id="ARBA00004123"/>
    </source>
</evidence>
<dbReference type="InterPro" id="IPR040038">
    <property type="entry name" value="TIPIN/Csm3/Swi3"/>
</dbReference>
<gene>
    <name evidence="9" type="ORF">ARMOST_03781</name>
</gene>
<dbReference type="GO" id="GO:0043111">
    <property type="term" value="P:replication fork arrest"/>
    <property type="evidence" value="ECO:0007669"/>
    <property type="project" value="TreeGrafter"/>
</dbReference>